<dbReference type="AlphaFoldDB" id="A0AAE4EA92"/>
<comment type="caution">
    <text evidence="1">The sequence shown here is derived from an EMBL/GenBank/DDBJ whole genome shotgun (WGS) entry which is preliminary data.</text>
</comment>
<dbReference type="Gene3D" id="3.40.50.2300">
    <property type="match status" value="1"/>
</dbReference>
<dbReference type="EMBL" id="JARDRS010000013">
    <property type="protein sequence ID" value="MDS0020955.1"/>
    <property type="molecule type" value="Genomic_DNA"/>
</dbReference>
<evidence type="ECO:0000313" key="1">
    <source>
        <dbReference type="EMBL" id="MDS0020955.1"/>
    </source>
</evidence>
<evidence type="ECO:0008006" key="3">
    <source>
        <dbReference type="Google" id="ProtNLM"/>
    </source>
</evidence>
<organism evidence="1 2">
    <name type="scientific">Enterobacter hormaechei subsp. steigerwaltii</name>
    <dbReference type="NCBI Taxonomy" id="299766"/>
    <lineage>
        <taxon>Bacteria</taxon>
        <taxon>Pseudomonadati</taxon>
        <taxon>Pseudomonadota</taxon>
        <taxon>Gammaproteobacteria</taxon>
        <taxon>Enterobacterales</taxon>
        <taxon>Enterobacteriaceae</taxon>
        <taxon>Enterobacter</taxon>
        <taxon>Enterobacter cloacae complex</taxon>
    </lineage>
</organism>
<dbReference type="InterPro" id="IPR011006">
    <property type="entry name" value="CheY-like_superfamily"/>
</dbReference>
<sequence length="154" mass="17742">MKILIADDNIYKQDILSAYIKNKFPDADISQSYSFNSTRKQIFENVFSLILLDMTMPTFDSNDKSATVSESRNRPLAGKEIISSMAYRKLYSPVILVTQFEVFGRHNQLTSIDDIFDEINGLYPDIIKGSVLFDFQSDSWKSKLDNFILNMELK</sequence>
<dbReference type="RefSeq" id="WP_032646885.1">
    <property type="nucleotide sequence ID" value="NZ_CATOWF010000010.1"/>
</dbReference>
<reference evidence="1" key="1">
    <citation type="submission" date="2023-02" db="EMBL/GenBank/DDBJ databases">
        <title>NDM-1 &amp; ACT-7 co producing ST 133 Enterobacter.</title>
        <authorList>
            <person name="Halder G."/>
            <person name="Chaudhuri B."/>
            <person name="Dutta S."/>
        </authorList>
    </citation>
    <scope>NUCLEOTIDE SEQUENCE</scope>
    <source>
        <strain evidence="1">PEER 323</strain>
    </source>
</reference>
<dbReference type="SUPFAM" id="SSF52172">
    <property type="entry name" value="CheY-like"/>
    <property type="match status" value="1"/>
</dbReference>
<name>A0AAE4EA92_9ENTR</name>
<accession>A0AAE4EA92</accession>
<dbReference type="Proteomes" id="UP001182277">
    <property type="component" value="Unassembled WGS sequence"/>
</dbReference>
<gene>
    <name evidence="1" type="ORF">PTZ61_19910</name>
</gene>
<evidence type="ECO:0000313" key="2">
    <source>
        <dbReference type="Proteomes" id="UP001182277"/>
    </source>
</evidence>
<proteinExistence type="predicted"/>
<protein>
    <recommendedName>
        <fullName evidence="3">Response regulator</fullName>
    </recommendedName>
</protein>